<comment type="similarity">
    <text evidence="1 4">Belongs to the short-chain dehydrogenases/reductases (SDR) family.</text>
</comment>
<accession>A0A7W5ZWT0</accession>
<evidence type="ECO:0000256" key="2">
    <source>
        <dbReference type="ARBA" id="ARBA00022857"/>
    </source>
</evidence>
<dbReference type="PANTHER" id="PTHR43391:SF14">
    <property type="entry name" value="DEHYDROGENASE_REDUCTASE SDR FAMILY PROTEIN 7-LIKE"/>
    <property type="match status" value="1"/>
</dbReference>
<evidence type="ECO:0000313" key="6">
    <source>
        <dbReference type="Proteomes" id="UP000562395"/>
    </source>
</evidence>
<dbReference type="CDD" id="cd05233">
    <property type="entry name" value="SDR_c"/>
    <property type="match status" value="1"/>
</dbReference>
<protein>
    <submittedName>
        <fullName evidence="5">NAD(P)-dependent dehydrogenase (Short-subunit alcohol dehydrogenase family)</fullName>
    </submittedName>
</protein>
<keyword evidence="3" id="KW-0560">Oxidoreductase</keyword>
<dbReference type="Pfam" id="PF00106">
    <property type="entry name" value="adh_short"/>
    <property type="match status" value="1"/>
</dbReference>
<dbReference type="PANTHER" id="PTHR43391">
    <property type="entry name" value="RETINOL DEHYDROGENASE-RELATED"/>
    <property type="match status" value="1"/>
</dbReference>
<dbReference type="InterPro" id="IPR020904">
    <property type="entry name" value="Sc_DH/Rdtase_CS"/>
</dbReference>
<comment type="caution">
    <text evidence="5">The sequence shown here is derived from an EMBL/GenBank/DDBJ whole genome shotgun (WGS) entry which is preliminary data.</text>
</comment>
<organism evidence="5 6">
    <name type="scientific">Novosphingobium hassiacum</name>
    <dbReference type="NCBI Taxonomy" id="173676"/>
    <lineage>
        <taxon>Bacteria</taxon>
        <taxon>Pseudomonadati</taxon>
        <taxon>Pseudomonadota</taxon>
        <taxon>Alphaproteobacteria</taxon>
        <taxon>Sphingomonadales</taxon>
        <taxon>Sphingomonadaceae</taxon>
        <taxon>Novosphingobium</taxon>
    </lineage>
</organism>
<sequence>MSPSTSSDHSNQRASFAGRLVFVAGGGSGIGEGIAHAFAATGACVVVADIDPGRASAAAAAIRAEGHKAVGMTLDVTEPGEWGRALDSAEQQFGPLGLLCNSAGVVGAGVPVWDIRPDRFSRLFDITVLGVLHGIRAAVPRMRANGGHIVTVASMAAINSVSGLGDYSAAKAALLGLTDSLSSELEGSGIGASIVMPGLVRTRLRETSAALLGEQETRMPMVSIPTDLYMEPGAVGRIVLEAVTEGERYIFTHEERRAEVARRFAAIEAGFNRLSATHPQQRQHEADQ</sequence>
<keyword evidence="6" id="KW-1185">Reference proteome</keyword>
<dbReference type="GO" id="GO:0016491">
    <property type="term" value="F:oxidoreductase activity"/>
    <property type="evidence" value="ECO:0007669"/>
    <property type="project" value="UniProtKB-KW"/>
</dbReference>
<evidence type="ECO:0000313" key="5">
    <source>
        <dbReference type="EMBL" id="MBB3860906.1"/>
    </source>
</evidence>
<dbReference type="AlphaFoldDB" id="A0A7W5ZWT0"/>
<dbReference type="InterPro" id="IPR002347">
    <property type="entry name" value="SDR_fam"/>
</dbReference>
<keyword evidence="2" id="KW-0521">NADP</keyword>
<dbReference type="SUPFAM" id="SSF51735">
    <property type="entry name" value="NAD(P)-binding Rossmann-fold domains"/>
    <property type="match status" value="1"/>
</dbReference>
<proteinExistence type="inferred from homology"/>
<dbReference type="InterPro" id="IPR036291">
    <property type="entry name" value="NAD(P)-bd_dom_sf"/>
</dbReference>
<dbReference type="PRINTS" id="PR00080">
    <property type="entry name" value="SDRFAMILY"/>
</dbReference>
<dbReference type="EMBL" id="JACICY010000004">
    <property type="protein sequence ID" value="MBB3860906.1"/>
    <property type="molecule type" value="Genomic_DNA"/>
</dbReference>
<evidence type="ECO:0000256" key="1">
    <source>
        <dbReference type="ARBA" id="ARBA00006484"/>
    </source>
</evidence>
<name>A0A7W5ZWT0_9SPHN</name>
<dbReference type="PRINTS" id="PR00081">
    <property type="entry name" value="GDHRDH"/>
</dbReference>
<dbReference type="PROSITE" id="PS00061">
    <property type="entry name" value="ADH_SHORT"/>
    <property type="match status" value="1"/>
</dbReference>
<reference evidence="5 6" key="1">
    <citation type="submission" date="2020-08" db="EMBL/GenBank/DDBJ databases">
        <title>Genomic Encyclopedia of Type Strains, Phase IV (KMG-IV): sequencing the most valuable type-strain genomes for metagenomic binning, comparative biology and taxonomic classification.</title>
        <authorList>
            <person name="Goeker M."/>
        </authorList>
    </citation>
    <scope>NUCLEOTIDE SEQUENCE [LARGE SCALE GENOMIC DNA]</scope>
    <source>
        <strain evidence="5 6">DSM 14552</strain>
    </source>
</reference>
<gene>
    <name evidence="5" type="ORF">GGQ88_002175</name>
</gene>
<dbReference type="Proteomes" id="UP000562395">
    <property type="component" value="Unassembled WGS sequence"/>
</dbReference>
<dbReference type="Gene3D" id="3.40.50.720">
    <property type="entry name" value="NAD(P)-binding Rossmann-like Domain"/>
    <property type="match status" value="1"/>
</dbReference>
<evidence type="ECO:0000256" key="4">
    <source>
        <dbReference type="RuleBase" id="RU000363"/>
    </source>
</evidence>
<dbReference type="RefSeq" id="WP_183613151.1">
    <property type="nucleotide sequence ID" value="NZ_JACICY010000004.1"/>
</dbReference>
<evidence type="ECO:0000256" key="3">
    <source>
        <dbReference type="ARBA" id="ARBA00023002"/>
    </source>
</evidence>